<evidence type="ECO:0000256" key="7">
    <source>
        <dbReference type="ARBA" id="ARBA00022824"/>
    </source>
</evidence>
<comment type="subcellular location">
    <subcellularLocation>
        <location evidence="2">Cytoplasm</location>
    </subcellularLocation>
    <subcellularLocation>
        <location evidence="1">Endoplasmic reticulum</location>
    </subcellularLocation>
</comment>
<evidence type="ECO:0000256" key="6">
    <source>
        <dbReference type="ARBA" id="ARBA00022553"/>
    </source>
</evidence>
<comment type="function">
    <text evidence="10">Plays an important role in control of proteasome function. Inhibits the hydrolysis of protein and peptide substrates by the 20S proteasome. Also inhibits the activation of the proteasome by the proteasome regulatory proteins PA700 and PA28.</text>
</comment>
<feature type="compositionally biased region" description="Pro residues" evidence="11">
    <location>
        <begin position="403"/>
        <end position="413"/>
    </location>
</feature>
<sequence>MTSMSLSYLNVFWLLHVIAELPLGILAFLDPKEIPLAHHSGSTLLLIQLFGAMLLTSSICALLCFGLPDYMPCKRAVAIHLLLFHGIVSAVFMRLPDGIVTFQLPAQLLELVPWLGMYRMPTWIAAVHGCIALLATGWYVASLTQVAGHAPSSAGDHCPRQKRVAQWRYLVAFGVMAEPARTELLARVASFLQAHAACAPQTTLDAAALFVHASAVAHGYEAPGPLAQWRSDRDRHAWTYTAHGHTVHVVVTRIAQRAAILALVDDDACAMLDVPMPTYINATALPWRDSDDMAQLAALYVREAEWRSLLDERLWARLSAPGMDKGATLPRRDEPRAHVAPTVAPPPDAPPVPAFPPRIGDADRDPWAASPDVFGGRLPLARPPRGDGMLVGPDHPLWQAPRPGAPGLPPMGAPPGARFDPIGPLAPMQRRGDPDWDEFAPPSSMFS</sequence>
<dbReference type="PANTHER" id="PTHR13266">
    <property type="entry name" value="PROTEASOME INHIBITOR"/>
    <property type="match status" value="1"/>
</dbReference>
<reference evidence="15" key="1">
    <citation type="submission" date="2023-03" db="EMBL/GenBank/DDBJ databases">
        <title>Mating type loci evolution in Malassezia.</title>
        <authorList>
            <person name="Coelho M.A."/>
        </authorList>
    </citation>
    <scope>NUCLEOTIDE SEQUENCE</scope>
    <source>
        <strain evidence="15">CBS 10434</strain>
    </source>
</reference>
<dbReference type="AlphaFoldDB" id="A0AAF0E8T2"/>
<dbReference type="InterPro" id="IPR021625">
    <property type="entry name" value="PI31_Prot_N"/>
</dbReference>
<evidence type="ECO:0008006" key="17">
    <source>
        <dbReference type="Google" id="ProtNLM"/>
    </source>
</evidence>
<feature type="transmembrane region" description="Helical" evidence="12">
    <location>
        <begin position="123"/>
        <end position="141"/>
    </location>
</feature>
<feature type="domain" description="PI31 proteasome regulator C-terminal" evidence="13">
    <location>
        <begin position="359"/>
        <end position="424"/>
    </location>
</feature>
<comment type="similarity">
    <text evidence="3">Belongs to the proteasome inhibitor PI31 family.</text>
</comment>
<dbReference type="GO" id="GO:0004866">
    <property type="term" value="F:endopeptidase inhibitor activity"/>
    <property type="evidence" value="ECO:0007669"/>
    <property type="project" value="InterPro"/>
</dbReference>
<keyword evidence="12" id="KW-0472">Membrane</keyword>
<keyword evidence="12" id="KW-0812">Transmembrane</keyword>
<feature type="transmembrane region" description="Helical" evidence="12">
    <location>
        <begin position="7"/>
        <end position="29"/>
    </location>
</feature>
<evidence type="ECO:0000256" key="8">
    <source>
        <dbReference type="ARBA" id="ARBA00022942"/>
    </source>
</evidence>
<keyword evidence="9" id="KW-0007">Acetylation</keyword>
<dbReference type="GO" id="GO:0043161">
    <property type="term" value="P:proteasome-mediated ubiquitin-dependent protein catabolic process"/>
    <property type="evidence" value="ECO:0007669"/>
    <property type="project" value="InterPro"/>
</dbReference>
<dbReference type="GO" id="GO:0070628">
    <property type="term" value="F:proteasome binding"/>
    <property type="evidence" value="ECO:0007669"/>
    <property type="project" value="InterPro"/>
</dbReference>
<dbReference type="InterPro" id="IPR045128">
    <property type="entry name" value="PI31-like"/>
</dbReference>
<evidence type="ECO:0000313" key="16">
    <source>
        <dbReference type="Proteomes" id="UP001220961"/>
    </source>
</evidence>
<dbReference type="GO" id="GO:0005783">
    <property type="term" value="C:endoplasmic reticulum"/>
    <property type="evidence" value="ECO:0007669"/>
    <property type="project" value="UniProtKB-SubCell"/>
</dbReference>
<evidence type="ECO:0000259" key="13">
    <source>
        <dbReference type="Pfam" id="PF08577"/>
    </source>
</evidence>
<organism evidence="15 16">
    <name type="scientific">Malassezia caprae</name>
    <dbReference type="NCBI Taxonomy" id="1381934"/>
    <lineage>
        <taxon>Eukaryota</taxon>
        <taxon>Fungi</taxon>
        <taxon>Dikarya</taxon>
        <taxon>Basidiomycota</taxon>
        <taxon>Ustilaginomycotina</taxon>
        <taxon>Malasseziomycetes</taxon>
        <taxon>Malasseziales</taxon>
        <taxon>Malasseziaceae</taxon>
        <taxon>Malassezia</taxon>
    </lineage>
</organism>
<keyword evidence="8" id="KW-0647">Proteasome</keyword>
<evidence type="ECO:0000313" key="15">
    <source>
        <dbReference type="EMBL" id="WFD18811.1"/>
    </source>
</evidence>
<keyword evidence="7" id="KW-0256">Endoplasmic reticulum</keyword>
<evidence type="ECO:0000256" key="2">
    <source>
        <dbReference type="ARBA" id="ARBA00004496"/>
    </source>
</evidence>
<protein>
    <recommendedName>
        <fullName evidence="17">Proteasome inhibitor PI31 subunit</fullName>
    </recommendedName>
</protein>
<gene>
    <name evidence="15" type="ORF">MCAP1_001022</name>
</gene>
<evidence type="ECO:0000256" key="9">
    <source>
        <dbReference type="ARBA" id="ARBA00022990"/>
    </source>
</evidence>
<evidence type="ECO:0000256" key="11">
    <source>
        <dbReference type="SAM" id="MobiDB-lite"/>
    </source>
</evidence>
<dbReference type="PANTHER" id="PTHR13266:SF1">
    <property type="entry name" value="PROTEASOME INHIBITOR PI31 SUBUNIT"/>
    <property type="match status" value="1"/>
</dbReference>
<keyword evidence="5" id="KW-0963">Cytoplasm</keyword>
<feature type="domain" description="PI31 proteasome regulator N-terminal" evidence="14">
    <location>
        <begin position="204"/>
        <end position="309"/>
    </location>
</feature>
<dbReference type="Proteomes" id="UP001220961">
    <property type="component" value="Chromosome 2"/>
</dbReference>
<name>A0AAF0E8T2_9BASI</name>
<feature type="region of interest" description="Disordered" evidence="11">
    <location>
        <begin position="385"/>
        <end position="447"/>
    </location>
</feature>
<evidence type="ECO:0000259" key="14">
    <source>
        <dbReference type="Pfam" id="PF11566"/>
    </source>
</evidence>
<keyword evidence="16" id="KW-1185">Reference proteome</keyword>
<dbReference type="GO" id="GO:0000502">
    <property type="term" value="C:proteasome complex"/>
    <property type="evidence" value="ECO:0007669"/>
    <property type="project" value="UniProtKB-KW"/>
</dbReference>
<accession>A0AAF0E8T2</accession>
<evidence type="ECO:0000256" key="1">
    <source>
        <dbReference type="ARBA" id="ARBA00004240"/>
    </source>
</evidence>
<evidence type="ECO:0000256" key="3">
    <source>
        <dbReference type="ARBA" id="ARBA00006405"/>
    </source>
</evidence>
<evidence type="ECO:0000256" key="12">
    <source>
        <dbReference type="SAM" id="Phobius"/>
    </source>
</evidence>
<dbReference type="Pfam" id="PF11566">
    <property type="entry name" value="PI31_Prot_N"/>
    <property type="match status" value="1"/>
</dbReference>
<evidence type="ECO:0000256" key="5">
    <source>
        <dbReference type="ARBA" id="ARBA00022490"/>
    </source>
</evidence>
<keyword evidence="12" id="KW-1133">Transmembrane helix</keyword>
<evidence type="ECO:0000256" key="4">
    <source>
        <dbReference type="ARBA" id="ARBA00022481"/>
    </source>
</evidence>
<proteinExistence type="inferred from homology"/>
<dbReference type="InterPro" id="IPR013886">
    <property type="entry name" value="PI31_Prot_C"/>
</dbReference>
<dbReference type="EMBL" id="CP119909">
    <property type="protein sequence ID" value="WFD18811.1"/>
    <property type="molecule type" value="Genomic_DNA"/>
</dbReference>
<feature type="transmembrane region" description="Helical" evidence="12">
    <location>
        <begin position="77"/>
        <end position="95"/>
    </location>
</feature>
<evidence type="ECO:0000256" key="10">
    <source>
        <dbReference type="ARBA" id="ARBA00024805"/>
    </source>
</evidence>
<feature type="compositionally biased region" description="Pro residues" evidence="11">
    <location>
        <begin position="343"/>
        <end position="352"/>
    </location>
</feature>
<keyword evidence="4" id="KW-0488">Methylation</keyword>
<feature type="transmembrane region" description="Helical" evidence="12">
    <location>
        <begin position="41"/>
        <end position="65"/>
    </location>
</feature>
<feature type="region of interest" description="Disordered" evidence="11">
    <location>
        <begin position="322"/>
        <end position="352"/>
    </location>
</feature>
<keyword evidence="6" id="KW-0597">Phosphoprotein</keyword>
<dbReference type="Pfam" id="PF08577">
    <property type="entry name" value="PI31_Prot_C"/>
    <property type="match status" value="1"/>
</dbReference>